<evidence type="ECO:0000313" key="2">
    <source>
        <dbReference type="Proteomes" id="UP000033556"/>
    </source>
</evidence>
<protein>
    <submittedName>
        <fullName evidence="1">Putative cell surface antigen-like protein Sca7</fullName>
    </submittedName>
</protein>
<sequence>MHTSNINYRQFTLYNNLNKSGNDEYGIVRIGAITKYLTIVNNGGPYTIGQDNTHRLKNFIVDGAGDVVVDNTVFTKLLSMNSTEQVTFNQALDLGAGGNILFRADGELIVNGVTGSVTTSANNQGTLTIQSGNVNGTIGANGSSLKLINIGVKTPLRS</sequence>
<reference evidence="1 2" key="1">
    <citation type="submission" date="2015-01" db="EMBL/GenBank/DDBJ databases">
        <title>Genome Sequencing of Rickettsiales.</title>
        <authorList>
            <person name="Daugherty S.C."/>
            <person name="Su Q."/>
            <person name="Abolude K."/>
            <person name="Beier-Sexton M."/>
            <person name="Carlyon J.A."/>
            <person name="Carter R."/>
            <person name="Day N.P."/>
            <person name="Dumler S.J."/>
            <person name="Dyachenko V."/>
            <person name="Godinez A."/>
            <person name="Kurtti T.J."/>
            <person name="Lichay M."/>
            <person name="Mullins K.E."/>
            <person name="Ott S."/>
            <person name="Pappas-Brown V."/>
            <person name="Paris D.H."/>
            <person name="Patel P."/>
            <person name="Richards A.L."/>
            <person name="Sadzewicz L."/>
            <person name="Sears K."/>
            <person name="Seidman D."/>
            <person name="Sengamalay N."/>
            <person name="Stenos J."/>
            <person name="Tallon L.J."/>
            <person name="Vincent G."/>
            <person name="Fraser C.M."/>
            <person name="Munderloh U."/>
            <person name="Dunning-Hotopp J.C."/>
        </authorList>
    </citation>
    <scope>NUCLEOTIDE SEQUENCE [LARGE SCALE GENOMIC DNA]</scope>
    <source>
        <strain evidence="1 2">Ac/Pa</strain>
    </source>
</reference>
<name>A0A0F3N329_RICAM</name>
<comment type="caution">
    <text evidence="1">The sequence shown here is derived from an EMBL/GenBank/DDBJ whole genome shotgun (WGS) entry which is preliminary data.</text>
</comment>
<dbReference type="Proteomes" id="UP000033556">
    <property type="component" value="Unassembled WGS sequence"/>
</dbReference>
<gene>
    <name evidence="1" type="ORF">APHACPA_1161</name>
</gene>
<dbReference type="EMBL" id="LANR01000001">
    <property type="protein sequence ID" value="KJV62141.1"/>
    <property type="molecule type" value="Genomic_DNA"/>
</dbReference>
<dbReference type="AlphaFoldDB" id="A0A0F3N329"/>
<evidence type="ECO:0000313" key="1">
    <source>
        <dbReference type="EMBL" id="KJV62141.1"/>
    </source>
</evidence>
<dbReference type="PATRIC" id="fig|1359164.3.peg.1146"/>
<keyword evidence="2" id="KW-1185">Reference proteome</keyword>
<proteinExistence type="predicted"/>
<accession>A0A0F3N329</accession>
<organism evidence="1 2">
    <name type="scientific">Rickettsia amblyommatis str. Ac/Pa</name>
    <dbReference type="NCBI Taxonomy" id="1359164"/>
    <lineage>
        <taxon>Bacteria</taxon>
        <taxon>Pseudomonadati</taxon>
        <taxon>Pseudomonadota</taxon>
        <taxon>Alphaproteobacteria</taxon>
        <taxon>Rickettsiales</taxon>
        <taxon>Rickettsiaceae</taxon>
        <taxon>Rickettsieae</taxon>
        <taxon>Rickettsia</taxon>
        <taxon>spotted fever group</taxon>
    </lineage>
</organism>